<dbReference type="GeneID" id="67367973"/>
<dbReference type="EMBL" id="UGPN01000002">
    <property type="protein sequence ID" value="STY59213.1"/>
    <property type="molecule type" value="Genomic_DNA"/>
</dbReference>
<keyword evidence="6" id="KW-1185">Reference proteome</keyword>
<name>A0A248ZX55_MANHA</name>
<evidence type="ECO:0000313" key="5">
    <source>
        <dbReference type="Proteomes" id="UP000315164"/>
    </source>
</evidence>
<dbReference type="KEGG" id="mhaq:WC39_01745"/>
<dbReference type="Proteomes" id="UP000254802">
    <property type="component" value="Unassembled WGS sequence"/>
</dbReference>
<dbReference type="Proteomes" id="UP000315164">
    <property type="component" value="Unassembled WGS sequence"/>
</dbReference>
<sequence length="100" mass="11523">MLKLYPTTENVQPPFYKIYDHKSGETVIATETENSNTAILMDDFVWFEQIPTTEALLADTWSVIENRSKQGLLKRAYTKDFEKHLADGKVEIYIAVNPHC</sequence>
<dbReference type="RefSeq" id="WP_006248550.1">
    <property type="nucleotide sequence ID" value="NZ_CP011098.1"/>
</dbReference>
<evidence type="ECO:0000313" key="2">
    <source>
        <dbReference type="EMBL" id="TRB38224.1"/>
    </source>
</evidence>
<dbReference type="AlphaFoldDB" id="A0A248ZX55"/>
<dbReference type="OrthoDB" id="3173400at2"/>
<evidence type="ECO:0000313" key="6">
    <source>
        <dbReference type="Proteomes" id="UP000318394"/>
    </source>
</evidence>
<dbReference type="Proteomes" id="UP000318394">
    <property type="component" value="Unassembled WGS sequence"/>
</dbReference>
<dbReference type="InterPro" id="IPR011256">
    <property type="entry name" value="Reg_factor_effector_dom_sf"/>
</dbReference>
<dbReference type="STRING" id="75985.WC39_01745"/>
<proteinExistence type="predicted"/>
<reference evidence="5 6" key="2">
    <citation type="journal article" date="2019" name="Vet. Microbiol.">
        <title>Genetic characterization of susceptible and multi-drug resistant Mannheimia haemolytica isolated from high-risk stocker calves prior to and after antimicrobial metaphylaxis.</title>
        <authorList>
            <person name="Snyder E.R."/>
            <person name="Alvarez-Narvaez S."/>
            <person name="Credille B.C."/>
        </authorList>
    </citation>
    <scope>NUCLEOTIDE SEQUENCE [LARGE SCALE GENOMIC DNA]</scope>
    <source>
        <strain evidence="3 5">UGA-R5-128-1</strain>
        <strain evidence="2 6">UGA-R7-163-1</strain>
    </source>
</reference>
<accession>A0A248ZX55</accession>
<dbReference type="EMBL" id="VAJB01000008">
    <property type="protein sequence ID" value="TRB75258.1"/>
    <property type="molecule type" value="Genomic_DNA"/>
</dbReference>
<protein>
    <submittedName>
        <fullName evidence="3">Uncharacterized protein</fullName>
    </submittedName>
</protein>
<gene>
    <name evidence="3" type="ORF">FEA53_05565</name>
    <name evidence="2" type="ORF">FEB89_05630</name>
    <name evidence="1" type="ORF">NCTC10638_00361</name>
</gene>
<evidence type="ECO:0000313" key="3">
    <source>
        <dbReference type="EMBL" id="TRB75258.1"/>
    </source>
</evidence>
<dbReference type="Gene3D" id="3.20.80.10">
    <property type="entry name" value="Regulatory factor, effector binding domain"/>
    <property type="match status" value="1"/>
</dbReference>
<evidence type="ECO:0000313" key="4">
    <source>
        <dbReference type="Proteomes" id="UP000254802"/>
    </source>
</evidence>
<evidence type="ECO:0000313" key="1">
    <source>
        <dbReference type="EMBL" id="STY59213.1"/>
    </source>
</evidence>
<reference evidence="1 4" key="1">
    <citation type="submission" date="2018-06" db="EMBL/GenBank/DDBJ databases">
        <authorList>
            <consortium name="Pathogen Informatics"/>
            <person name="Doyle S."/>
        </authorList>
    </citation>
    <scope>NUCLEOTIDE SEQUENCE [LARGE SCALE GENOMIC DNA]</scope>
    <source>
        <strain evidence="1 4">NCTC10638</strain>
    </source>
</reference>
<dbReference type="EMBL" id="VAJI01000008">
    <property type="protein sequence ID" value="TRB38224.1"/>
    <property type="molecule type" value="Genomic_DNA"/>
</dbReference>
<dbReference type="KEGG" id="mhay:VK67_01750"/>
<organism evidence="3 5">
    <name type="scientific">Mannheimia haemolytica</name>
    <name type="common">Pasteurella haemolytica</name>
    <dbReference type="NCBI Taxonomy" id="75985"/>
    <lineage>
        <taxon>Bacteria</taxon>
        <taxon>Pseudomonadati</taxon>
        <taxon>Pseudomonadota</taxon>
        <taxon>Gammaproteobacteria</taxon>
        <taxon>Pasteurellales</taxon>
        <taxon>Pasteurellaceae</taxon>
        <taxon>Mannheimia</taxon>
    </lineage>
</organism>